<evidence type="ECO:0000313" key="11">
    <source>
        <dbReference type="EMBL" id="KAF9734016.1"/>
    </source>
</evidence>
<dbReference type="Proteomes" id="UP000756921">
    <property type="component" value="Unassembled WGS sequence"/>
</dbReference>
<feature type="transmembrane region" description="Helical" evidence="10">
    <location>
        <begin position="129"/>
        <end position="149"/>
    </location>
</feature>
<keyword evidence="8 11" id="KW-0675">Receptor</keyword>
<evidence type="ECO:0000256" key="2">
    <source>
        <dbReference type="ARBA" id="ARBA00011085"/>
    </source>
</evidence>
<dbReference type="GO" id="GO:0005886">
    <property type="term" value="C:plasma membrane"/>
    <property type="evidence" value="ECO:0007669"/>
    <property type="project" value="TreeGrafter"/>
</dbReference>
<comment type="caution">
    <text evidence="11">The sequence shown here is derived from an EMBL/GenBank/DDBJ whole genome shotgun (WGS) entry which is preliminary data.</text>
</comment>
<evidence type="ECO:0000256" key="10">
    <source>
        <dbReference type="SAM" id="Phobius"/>
    </source>
</evidence>
<reference evidence="11" key="1">
    <citation type="journal article" date="2020" name="Mol. Plant Microbe Interact.">
        <title>Genome Sequence of the Biocontrol Agent Coniothyrium minitans strain Conio (IMI 134523).</title>
        <authorList>
            <person name="Patel D."/>
            <person name="Shittu T.A."/>
            <person name="Baroncelli R."/>
            <person name="Muthumeenakshi S."/>
            <person name="Osborne T.H."/>
            <person name="Janganan T.K."/>
            <person name="Sreenivasaprasad S."/>
        </authorList>
    </citation>
    <scope>NUCLEOTIDE SEQUENCE</scope>
    <source>
        <strain evidence="11">Conio</strain>
    </source>
</reference>
<accession>A0A9P6GE57</accession>
<feature type="transmembrane region" description="Helical" evidence="10">
    <location>
        <begin position="85"/>
        <end position="103"/>
    </location>
</feature>
<evidence type="ECO:0000256" key="3">
    <source>
        <dbReference type="ARBA" id="ARBA00022507"/>
    </source>
</evidence>
<feature type="transmembrane region" description="Helical" evidence="10">
    <location>
        <begin position="43"/>
        <end position="65"/>
    </location>
</feature>
<feature type="transmembrane region" description="Helical" evidence="10">
    <location>
        <begin position="219"/>
        <end position="242"/>
    </location>
</feature>
<evidence type="ECO:0000256" key="1">
    <source>
        <dbReference type="ARBA" id="ARBA00004141"/>
    </source>
</evidence>
<dbReference type="OrthoDB" id="2874149at2759"/>
<name>A0A9P6GE57_9PLEO</name>
<keyword evidence="4 10" id="KW-0812">Transmembrane</keyword>
<keyword evidence="12" id="KW-1185">Reference proteome</keyword>
<dbReference type="GO" id="GO:0000750">
    <property type="term" value="P:pheromone-dependent signal transduction involved in conjugation with cellular fusion"/>
    <property type="evidence" value="ECO:0007669"/>
    <property type="project" value="TreeGrafter"/>
</dbReference>
<evidence type="ECO:0000313" key="12">
    <source>
        <dbReference type="Proteomes" id="UP000756921"/>
    </source>
</evidence>
<protein>
    <submittedName>
        <fullName evidence="11">Pheromone receptor 1</fullName>
    </submittedName>
</protein>
<comment type="similarity">
    <text evidence="2">Belongs to the G-protein coupled receptor 4 family.</text>
</comment>
<dbReference type="CDD" id="cd14966">
    <property type="entry name" value="7tmD_STE3"/>
    <property type="match status" value="1"/>
</dbReference>
<feature type="transmembrane region" description="Helical" evidence="10">
    <location>
        <begin position="12"/>
        <end position="31"/>
    </location>
</feature>
<dbReference type="AlphaFoldDB" id="A0A9P6GE57"/>
<evidence type="ECO:0000256" key="8">
    <source>
        <dbReference type="ARBA" id="ARBA00023170"/>
    </source>
</evidence>
<dbReference type="EMBL" id="WJXW01000008">
    <property type="protein sequence ID" value="KAF9734016.1"/>
    <property type="molecule type" value="Genomic_DNA"/>
</dbReference>
<feature type="transmembrane region" description="Helical" evidence="10">
    <location>
        <begin position="176"/>
        <end position="199"/>
    </location>
</feature>
<evidence type="ECO:0000256" key="9">
    <source>
        <dbReference type="ARBA" id="ARBA00023224"/>
    </source>
</evidence>
<dbReference type="PRINTS" id="PR00899">
    <property type="entry name" value="GPCRSTE3"/>
</dbReference>
<gene>
    <name evidence="11" type="ORF">PMIN01_08359</name>
</gene>
<keyword evidence="7 10" id="KW-0472">Membrane</keyword>
<sequence length="484" mass="54539">MSSNMTEGQFPLYPQAVWLPVLAFPSWILCISPMLWHLSQRNIAAGSLIFWIILLNFFNSINPLIWPRDNIDEWYNGSGLCDIEVRIQVGASVALAACTAIIARRLANVMDTRNITVVPSKRSVLIEKALEIGFCWVYPIILMITYYIVQPFRYYIFGISGCVAVYDSSWPSLAIVWVWGCITTLVAAFYSGLLGFRLFHYRREFHNLIAARNTTKSRFVRLFLMALYVSIILVPYSFFILYQLADTIVDEYSWSRVHGPNWNSVTKVPANGVVRWDRWGEVAAGYIAFVLFGTGTDAHNTYRGILTSVGFGKLFPSLYIMSDSSGVQTPTSVTFVKRWTSSWSSKAKSLISGNGSVSEPSRNASFTGSVVQSVFTNPELVSARQQHDIPRNNTLSFFRRIFNRRTTDHSLLPVHRNMSTDTERLPVLDRTPSNPSAFTARAWAADKNTGVKAEEVPGVHVVREVHQASQDRIGEKKTGDDAWV</sequence>
<dbReference type="PANTHER" id="PTHR28097:SF1">
    <property type="entry name" value="PHEROMONE A FACTOR RECEPTOR"/>
    <property type="match status" value="1"/>
</dbReference>
<dbReference type="PANTHER" id="PTHR28097">
    <property type="entry name" value="PHEROMONE A FACTOR RECEPTOR"/>
    <property type="match status" value="1"/>
</dbReference>
<keyword evidence="9" id="KW-0807">Transducer</keyword>
<organism evidence="11 12">
    <name type="scientific">Paraphaeosphaeria minitans</name>
    <dbReference type="NCBI Taxonomy" id="565426"/>
    <lineage>
        <taxon>Eukaryota</taxon>
        <taxon>Fungi</taxon>
        <taxon>Dikarya</taxon>
        <taxon>Ascomycota</taxon>
        <taxon>Pezizomycotina</taxon>
        <taxon>Dothideomycetes</taxon>
        <taxon>Pleosporomycetidae</taxon>
        <taxon>Pleosporales</taxon>
        <taxon>Massarineae</taxon>
        <taxon>Didymosphaeriaceae</taxon>
        <taxon>Paraphaeosphaeria</taxon>
    </lineage>
</organism>
<evidence type="ECO:0000256" key="5">
    <source>
        <dbReference type="ARBA" id="ARBA00022989"/>
    </source>
</evidence>
<dbReference type="InterPro" id="IPR001499">
    <property type="entry name" value="GPCR_STE3"/>
</dbReference>
<dbReference type="Pfam" id="PF02076">
    <property type="entry name" value="STE3"/>
    <property type="match status" value="1"/>
</dbReference>
<comment type="subcellular location">
    <subcellularLocation>
        <location evidence="1">Membrane</location>
        <topology evidence="1">Multi-pass membrane protein</topology>
    </subcellularLocation>
</comment>
<evidence type="ECO:0000256" key="4">
    <source>
        <dbReference type="ARBA" id="ARBA00022692"/>
    </source>
</evidence>
<evidence type="ECO:0000256" key="6">
    <source>
        <dbReference type="ARBA" id="ARBA00023040"/>
    </source>
</evidence>
<keyword evidence="5 10" id="KW-1133">Transmembrane helix</keyword>
<evidence type="ECO:0000256" key="7">
    <source>
        <dbReference type="ARBA" id="ARBA00023136"/>
    </source>
</evidence>
<proteinExistence type="inferred from homology"/>
<keyword evidence="6" id="KW-0297">G-protein coupled receptor</keyword>
<keyword evidence="3" id="KW-0589">Pheromone response</keyword>
<dbReference type="GO" id="GO:0004932">
    <property type="term" value="F:mating-type factor pheromone receptor activity"/>
    <property type="evidence" value="ECO:0007669"/>
    <property type="project" value="InterPro"/>
</dbReference>